<evidence type="ECO:0000256" key="2">
    <source>
        <dbReference type="ARBA" id="ARBA00008352"/>
    </source>
</evidence>
<organism evidence="6">
    <name type="scientific">Phallusia mammillata</name>
    <dbReference type="NCBI Taxonomy" id="59560"/>
    <lineage>
        <taxon>Eukaryota</taxon>
        <taxon>Metazoa</taxon>
        <taxon>Chordata</taxon>
        <taxon>Tunicata</taxon>
        <taxon>Ascidiacea</taxon>
        <taxon>Phlebobranchia</taxon>
        <taxon>Ascidiidae</taxon>
        <taxon>Phallusia</taxon>
    </lineage>
</organism>
<evidence type="ECO:0000256" key="4">
    <source>
        <dbReference type="PIRNR" id="PIRNR000777"/>
    </source>
</evidence>
<dbReference type="PANTHER" id="PTHR15367">
    <property type="entry name" value="DNA-DIRECTED RNA POLYMERASE III"/>
    <property type="match status" value="1"/>
</dbReference>
<feature type="compositionally biased region" description="Acidic residues" evidence="5">
    <location>
        <begin position="207"/>
        <end position="216"/>
    </location>
</feature>
<keyword evidence="3 4" id="KW-0539">Nucleus</keyword>
<keyword evidence="6" id="KW-0240">DNA-directed RNA polymerase</keyword>
<dbReference type="Pfam" id="PF11705">
    <property type="entry name" value="RNA_pol_3_Rpc31"/>
    <property type="match status" value="1"/>
</dbReference>
<proteinExistence type="evidence at transcript level"/>
<dbReference type="GO" id="GO:0005666">
    <property type="term" value="C:RNA polymerase III complex"/>
    <property type="evidence" value="ECO:0007669"/>
    <property type="project" value="UniProtKB-UniRule"/>
</dbReference>
<dbReference type="InterPro" id="IPR024661">
    <property type="entry name" value="RNA_pol_III_Rpc31"/>
</dbReference>
<protein>
    <recommendedName>
        <fullName evidence="4">DNA-directed RNA polymerase III subunit</fullName>
    </recommendedName>
</protein>
<dbReference type="PANTHER" id="PTHR15367:SF2">
    <property type="entry name" value="DNA-DIRECTED RNA POLYMERASE III SUBUNIT"/>
    <property type="match status" value="1"/>
</dbReference>
<gene>
    <name evidence="6" type="primary">Polr3g</name>
</gene>
<dbReference type="EMBL" id="LR789174">
    <property type="protein sequence ID" value="CAB3265036.1"/>
    <property type="molecule type" value="mRNA"/>
</dbReference>
<evidence type="ECO:0000256" key="5">
    <source>
        <dbReference type="SAM" id="MobiDB-lite"/>
    </source>
</evidence>
<feature type="region of interest" description="Disordered" evidence="5">
    <location>
        <begin position="122"/>
        <end position="223"/>
    </location>
</feature>
<accession>A0A6F9DPX8</accession>
<feature type="compositionally biased region" description="Basic and acidic residues" evidence="5">
    <location>
        <begin position="144"/>
        <end position="169"/>
    </location>
</feature>
<comment type="subunit">
    <text evidence="4">Component of the RNA polymerase III (Pol III) complex.</text>
</comment>
<name>A0A6F9DPX8_9ASCI</name>
<sequence length="223" mass="25220">MSRGGRGRGRGNVTFNMESIGFGKGDALPPPTLQPPPLYPPLRQPALPLLTGDDVNYMLALKKEFVQTMKNSPYYIQAEEAKSDVDRYSDKYRATRNTDNTIAWKPDWKRLPKELQIAVRKKRKASSAAASAVPNLSNIKKRTKNDESDIKAKLEVLEKQDSKTENAKSDEEEDSDAGEEEVVVEDEEDNEEENDYLTSYFDNGESYLDEEEDNLDEKDGGIY</sequence>
<comment type="similarity">
    <text evidence="2 4">Belongs to the eukaryotic RPC7 RNA polymerase subunit family.</text>
</comment>
<evidence type="ECO:0000256" key="1">
    <source>
        <dbReference type="ARBA" id="ARBA00004123"/>
    </source>
</evidence>
<comment type="subcellular location">
    <subcellularLocation>
        <location evidence="1 4">Nucleus</location>
    </subcellularLocation>
</comment>
<comment type="function">
    <text evidence="4">DNA-dependent RNA polymerase catalyzes the transcription of DNA into RNA using the four ribonucleoside triphosphates as substrates. Specific peripheric component of RNA polymerase III which synthesizes small RNAs, such as 5S rRNA and tRNAs.</text>
</comment>
<dbReference type="AlphaFoldDB" id="A0A6F9DPX8"/>
<feature type="region of interest" description="Disordered" evidence="5">
    <location>
        <begin position="1"/>
        <end position="45"/>
    </location>
</feature>
<dbReference type="GO" id="GO:0006383">
    <property type="term" value="P:transcription by RNA polymerase III"/>
    <property type="evidence" value="ECO:0007669"/>
    <property type="project" value="UniProtKB-UniRule"/>
</dbReference>
<feature type="compositionally biased region" description="Pro residues" evidence="5">
    <location>
        <begin position="28"/>
        <end position="43"/>
    </location>
</feature>
<keyword evidence="6" id="KW-0804">Transcription</keyword>
<reference evidence="6" key="1">
    <citation type="submission" date="2020-04" db="EMBL/GenBank/DDBJ databases">
        <authorList>
            <person name="Neveu A P."/>
        </authorList>
    </citation>
    <scope>NUCLEOTIDE SEQUENCE</scope>
    <source>
        <tissue evidence="6">Whole embryo</tissue>
    </source>
</reference>
<feature type="compositionally biased region" description="Acidic residues" evidence="5">
    <location>
        <begin position="170"/>
        <end position="195"/>
    </location>
</feature>
<evidence type="ECO:0000256" key="3">
    <source>
        <dbReference type="ARBA" id="ARBA00023242"/>
    </source>
</evidence>
<evidence type="ECO:0000313" key="6">
    <source>
        <dbReference type="EMBL" id="CAB3265036.1"/>
    </source>
</evidence>
<dbReference type="PIRSF" id="PIRSF000777">
    <property type="entry name" value="RNA_polIII_C31"/>
    <property type="match status" value="1"/>
</dbReference>